<dbReference type="Gene3D" id="3.40.50.2300">
    <property type="match status" value="1"/>
</dbReference>
<dbReference type="EMBL" id="JAOTOJ010000004">
    <property type="protein sequence ID" value="KAK9402601.1"/>
    <property type="molecule type" value="Genomic_DNA"/>
</dbReference>
<evidence type="ECO:0000313" key="13">
    <source>
        <dbReference type="Proteomes" id="UP001474421"/>
    </source>
</evidence>
<evidence type="ECO:0000256" key="1">
    <source>
        <dbReference type="ARBA" id="ARBA00004370"/>
    </source>
</evidence>
<dbReference type="GO" id="GO:0005524">
    <property type="term" value="F:ATP binding"/>
    <property type="evidence" value="ECO:0007669"/>
    <property type="project" value="InterPro"/>
</dbReference>
<dbReference type="GO" id="GO:0004383">
    <property type="term" value="F:guanylate cyclase activity"/>
    <property type="evidence" value="ECO:0007669"/>
    <property type="project" value="UniProtKB-EC"/>
</dbReference>
<reference evidence="12 13" key="1">
    <citation type="journal article" date="2024" name="Proc. Natl. Acad. Sci. U.S.A.">
        <title>The genetic regulatory architecture and epigenomic basis for age-related changes in rattlesnake venom.</title>
        <authorList>
            <person name="Hogan M.P."/>
            <person name="Holding M.L."/>
            <person name="Nystrom G.S."/>
            <person name="Colston T.J."/>
            <person name="Bartlett D.A."/>
            <person name="Mason A.J."/>
            <person name="Ellsworth S.A."/>
            <person name="Rautsaw R.M."/>
            <person name="Lawrence K.C."/>
            <person name="Strickland J.L."/>
            <person name="He B."/>
            <person name="Fraser P."/>
            <person name="Margres M.J."/>
            <person name="Gilbert D.M."/>
            <person name="Gibbs H.L."/>
            <person name="Parkinson C.L."/>
            <person name="Rokyta D.R."/>
        </authorList>
    </citation>
    <scope>NUCLEOTIDE SEQUENCE [LARGE SCALE GENOMIC DNA]</scope>
    <source>
        <strain evidence="12">DRR0105</strain>
    </source>
</reference>
<evidence type="ECO:0000256" key="4">
    <source>
        <dbReference type="ARBA" id="ARBA00022741"/>
    </source>
</evidence>
<evidence type="ECO:0000256" key="2">
    <source>
        <dbReference type="ARBA" id="ARBA00012202"/>
    </source>
</evidence>
<dbReference type="Pfam" id="PF07714">
    <property type="entry name" value="PK_Tyr_Ser-Thr"/>
    <property type="match status" value="1"/>
</dbReference>
<name>A0AAW1BK01_CROAD</name>
<dbReference type="GO" id="GO:0005886">
    <property type="term" value="C:plasma membrane"/>
    <property type="evidence" value="ECO:0007669"/>
    <property type="project" value="TreeGrafter"/>
</dbReference>
<dbReference type="GO" id="GO:0004016">
    <property type="term" value="F:adenylate cyclase activity"/>
    <property type="evidence" value="ECO:0007669"/>
    <property type="project" value="TreeGrafter"/>
</dbReference>
<feature type="compositionally biased region" description="Basic and acidic residues" evidence="9">
    <location>
        <begin position="471"/>
        <end position="504"/>
    </location>
</feature>
<dbReference type="InterPro" id="IPR001245">
    <property type="entry name" value="Ser-Thr/Tyr_kinase_cat_dom"/>
</dbReference>
<dbReference type="InterPro" id="IPR000719">
    <property type="entry name" value="Prot_kinase_dom"/>
</dbReference>
<feature type="domain" description="Protein kinase" evidence="11">
    <location>
        <begin position="299"/>
        <end position="511"/>
    </location>
</feature>
<evidence type="ECO:0000256" key="9">
    <source>
        <dbReference type="SAM" id="MobiDB-lite"/>
    </source>
</evidence>
<protein>
    <recommendedName>
        <fullName evidence="2">guanylate cyclase</fullName>
        <ecNumber evidence="2">4.6.1.2</ecNumber>
    </recommendedName>
</protein>
<dbReference type="InterPro" id="IPR020635">
    <property type="entry name" value="Tyr_kinase_cat_dom"/>
</dbReference>
<organism evidence="12 13">
    <name type="scientific">Crotalus adamanteus</name>
    <name type="common">Eastern diamondback rattlesnake</name>
    <dbReference type="NCBI Taxonomy" id="8729"/>
    <lineage>
        <taxon>Eukaryota</taxon>
        <taxon>Metazoa</taxon>
        <taxon>Chordata</taxon>
        <taxon>Craniata</taxon>
        <taxon>Vertebrata</taxon>
        <taxon>Euteleostomi</taxon>
        <taxon>Lepidosauria</taxon>
        <taxon>Squamata</taxon>
        <taxon>Bifurcata</taxon>
        <taxon>Unidentata</taxon>
        <taxon>Episquamata</taxon>
        <taxon>Toxicofera</taxon>
        <taxon>Serpentes</taxon>
        <taxon>Colubroidea</taxon>
        <taxon>Viperidae</taxon>
        <taxon>Crotalinae</taxon>
        <taxon>Crotalus</taxon>
    </lineage>
</organism>
<dbReference type="SUPFAM" id="SSF56112">
    <property type="entry name" value="Protein kinase-like (PK-like)"/>
    <property type="match status" value="1"/>
</dbReference>
<evidence type="ECO:0000256" key="10">
    <source>
        <dbReference type="SAM" id="Phobius"/>
    </source>
</evidence>
<keyword evidence="4" id="KW-0547">Nucleotide-binding</keyword>
<keyword evidence="13" id="KW-1185">Reference proteome</keyword>
<evidence type="ECO:0000259" key="11">
    <source>
        <dbReference type="PROSITE" id="PS50011"/>
    </source>
</evidence>
<evidence type="ECO:0000256" key="6">
    <source>
        <dbReference type="ARBA" id="ARBA00023136"/>
    </source>
</evidence>
<dbReference type="GO" id="GO:0007168">
    <property type="term" value="P:receptor guanylyl cyclase signaling pathway"/>
    <property type="evidence" value="ECO:0007669"/>
    <property type="project" value="TreeGrafter"/>
</dbReference>
<dbReference type="EC" id="4.6.1.2" evidence="2"/>
<sequence length="511" mass="57362">MASALAGGEDQATFLSKTQELGLADGRYLFLPYDTLFYSLPYGNHSYFLLENDDGFRKAYDAVLTITLQSGESTFYDALRAAKEKGEIKVDFEPEQVSPLFGTIYDAIYLVTKALAKVGQPQTSELSGTTLIQHVRNLDFAGFNRRIQVDSQGRPLAKYVILDTDGKESHLHPTYLLTASSGKMQPLGRAVHFPGGRPPPADLACWFEPQVLCERNGVYPGVEIVILLLSPPVFLLLFGLYLACLIRNSHPNRRLVKGSQRLFLTLDDVTFVNTKISRMRLTLDNLSESKSCSEEHSLRSVTHSLSVKSTTLTYETSNVAVYEGNWVWLKKLETVLASDWKPHATHVLTKMRDLRHENVNPFLGVLSDTGLSAIVMGFCSRGSLQDLLQNMDIKLDWMFKSSLLMDLIKGMKYLHSQALTHGRLKSRNCVVDGRFVLKITDYGYGELLAAQGVSQGQASAEGGREKRKGNGKGEERREGRKEGKGEKRRRMEEGEKEGRREKRKEGKKRRK</sequence>
<dbReference type="InterPro" id="IPR028082">
    <property type="entry name" value="Peripla_BP_I"/>
</dbReference>
<dbReference type="PROSITE" id="PS50011">
    <property type="entry name" value="PROTEIN_KINASE_DOM"/>
    <property type="match status" value="1"/>
</dbReference>
<dbReference type="Proteomes" id="UP001474421">
    <property type="component" value="Unassembled WGS sequence"/>
</dbReference>
<evidence type="ECO:0000256" key="5">
    <source>
        <dbReference type="ARBA" id="ARBA00022989"/>
    </source>
</evidence>
<keyword evidence="6 10" id="KW-0472">Membrane</keyword>
<dbReference type="InterPro" id="IPR001828">
    <property type="entry name" value="ANF_lig-bd_rcpt"/>
</dbReference>
<feature type="region of interest" description="Disordered" evidence="9">
    <location>
        <begin position="455"/>
        <end position="511"/>
    </location>
</feature>
<keyword evidence="8" id="KW-0141">cGMP biosynthesis</keyword>
<proteinExistence type="predicted"/>
<dbReference type="GO" id="GO:0001653">
    <property type="term" value="F:peptide receptor activity"/>
    <property type="evidence" value="ECO:0007669"/>
    <property type="project" value="TreeGrafter"/>
</dbReference>
<evidence type="ECO:0000256" key="3">
    <source>
        <dbReference type="ARBA" id="ARBA00022692"/>
    </source>
</evidence>
<evidence type="ECO:0000313" key="12">
    <source>
        <dbReference type="EMBL" id="KAK9402601.1"/>
    </source>
</evidence>
<comment type="subcellular location">
    <subcellularLocation>
        <location evidence="1">Membrane</location>
    </subcellularLocation>
</comment>
<gene>
    <name evidence="12" type="ORF">NXF25_010957</name>
</gene>
<keyword evidence="5 10" id="KW-1133">Transmembrane helix</keyword>
<accession>A0AAW1BK01</accession>
<evidence type="ECO:0000256" key="8">
    <source>
        <dbReference type="ARBA" id="ARBA00023293"/>
    </source>
</evidence>
<dbReference type="Gene3D" id="1.10.510.10">
    <property type="entry name" value="Transferase(Phosphotransferase) domain 1"/>
    <property type="match status" value="1"/>
</dbReference>
<dbReference type="InterPro" id="IPR011009">
    <property type="entry name" value="Kinase-like_dom_sf"/>
</dbReference>
<keyword evidence="3 10" id="KW-0812">Transmembrane</keyword>
<dbReference type="AlphaFoldDB" id="A0AAW1BK01"/>
<dbReference type="PANTHER" id="PTHR11920">
    <property type="entry name" value="GUANYLYL CYCLASE"/>
    <property type="match status" value="1"/>
</dbReference>
<keyword evidence="7" id="KW-0456">Lyase</keyword>
<feature type="transmembrane region" description="Helical" evidence="10">
    <location>
        <begin position="224"/>
        <end position="246"/>
    </location>
</feature>
<dbReference type="Pfam" id="PF01094">
    <property type="entry name" value="ANF_receptor"/>
    <property type="match status" value="1"/>
</dbReference>
<dbReference type="SUPFAM" id="SSF53822">
    <property type="entry name" value="Periplasmic binding protein-like I"/>
    <property type="match status" value="1"/>
</dbReference>
<dbReference type="GO" id="GO:0004713">
    <property type="term" value="F:protein tyrosine kinase activity"/>
    <property type="evidence" value="ECO:0007669"/>
    <property type="project" value="InterPro"/>
</dbReference>
<dbReference type="SMART" id="SM00219">
    <property type="entry name" value="TyrKc"/>
    <property type="match status" value="1"/>
</dbReference>
<comment type="caution">
    <text evidence="12">The sequence shown here is derived from an EMBL/GenBank/DDBJ whole genome shotgun (WGS) entry which is preliminary data.</text>
</comment>
<evidence type="ECO:0000256" key="7">
    <source>
        <dbReference type="ARBA" id="ARBA00023239"/>
    </source>
</evidence>
<dbReference type="PANTHER" id="PTHR11920:SF477">
    <property type="entry name" value="GUANYLATE CYCLASE D"/>
    <property type="match status" value="1"/>
</dbReference>
<dbReference type="InterPro" id="IPR050401">
    <property type="entry name" value="Cyclic_nucleotide_synthase"/>
</dbReference>